<feature type="compositionally biased region" description="Polar residues" evidence="1">
    <location>
        <begin position="307"/>
        <end position="317"/>
    </location>
</feature>
<feature type="compositionally biased region" description="Polar residues" evidence="1">
    <location>
        <begin position="43"/>
        <end position="52"/>
    </location>
</feature>
<gene>
    <name evidence="2" type="ORF">R1flu_014361</name>
</gene>
<protein>
    <submittedName>
        <fullName evidence="2">Uncharacterized protein</fullName>
    </submittedName>
</protein>
<feature type="region of interest" description="Disordered" evidence="1">
    <location>
        <begin position="273"/>
        <end position="339"/>
    </location>
</feature>
<feature type="compositionally biased region" description="Polar residues" evidence="1">
    <location>
        <begin position="7"/>
        <end position="32"/>
    </location>
</feature>
<reference evidence="2 3" key="1">
    <citation type="submission" date="2024-09" db="EMBL/GenBank/DDBJ databases">
        <title>Chromosome-scale assembly of Riccia fluitans.</title>
        <authorList>
            <person name="Paukszto L."/>
            <person name="Sawicki J."/>
            <person name="Karawczyk K."/>
            <person name="Piernik-Szablinska J."/>
            <person name="Szczecinska M."/>
            <person name="Mazdziarz M."/>
        </authorList>
    </citation>
    <scope>NUCLEOTIDE SEQUENCE [LARGE SCALE GENOMIC DNA]</scope>
    <source>
        <strain evidence="2">Rf_01</strain>
        <tissue evidence="2">Aerial parts of the thallus</tissue>
    </source>
</reference>
<feature type="region of interest" description="Disordered" evidence="1">
    <location>
        <begin position="153"/>
        <end position="197"/>
    </location>
</feature>
<sequence>MELLAQQIATQVENSKAANASKGTSGQQSSMGTDEPMNKDSGHSQFGSQDPEQGQLPKVLFKASSSGGMKDKAPIIESPNNRKPPTYASKTHTQTQGKVVKAFIDTQQLSNRINFLKEKTFVLYTVDISPSHDAILQWDDAVLRHDLGITISRRKQQSAQNGDAGKKERVEQQKDSKKQTRGEEVSPVQKRTVEAKEAKSFSSWNPYEALGEEDPVEYEEDEEELALVRGSVGGPEEVFQNQQDSKTEMNLEPQPQQVLPLEHSLVRMESTVEKRKRVQENRCGLDVTVPNGVENPMPNESPKGLNPGQTQSNSSKRQGGKKLASKTGKGKALQSNGAS</sequence>
<keyword evidence="3" id="KW-1185">Reference proteome</keyword>
<feature type="compositionally biased region" description="Basic and acidic residues" evidence="1">
    <location>
        <begin position="164"/>
        <end position="184"/>
    </location>
</feature>
<comment type="caution">
    <text evidence="2">The sequence shown here is derived from an EMBL/GenBank/DDBJ whole genome shotgun (WGS) entry which is preliminary data.</text>
</comment>
<proteinExistence type="predicted"/>
<dbReference type="EMBL" id="JBHFFA010000004">
    <property type="protein sequence ID" value="KAL2629675.1"/>
    <property type="molecule type" value="Genomic_DNA"/>
</dbReference>
<dbReference type="AlphaFoldDB" id="A0ABD1YG74"/>
<feature type="region of interest" description="Disordered" evidence="1">
    <location>
        <begin position="228"/>
        <end position="256"/>
    </location>
</feature>
<name>A0ABD1YG74_9MARC</name>
<feature type="compositionally biased region" description="Polar residues" evidence="1">
    <location>
        <begin position="78"/>
        <end position="94"/>
    </location>
</feature>
<evidence type="ECO:0000313" key="3">
    <source>
        <dbReference type="Proteomes" id="UP001605036"/>
    </source>
</evidence>
<dbReference type="Proteomes" id="UP001605036">
    <property type="component" value="Unassembled WGS sequence"/>
</dbReference>
<evidence type="ECO:0000256" key="1">
    <source>
        <dbReference type="SAM" id="MobiDB-lite"/>
    </source>
</evidence>
<evidence type="ECO:0000313" key="2">
    <source>
        <dbReference type="EMBL" id="KAL2629675.1"/>
    </source>
</evidence>
<feature type="region of interest" description="Disordered" evidence="1">
    <location>
        <begin position="1"/>
        <end position="94"/>
    </location>
</feature>
<accession>A0ABD1YG74</accession>
<organism evidence="2 3">
    <name type="scientific">Riccia fluitans</name>
    <dbReference type="NCBI Taxonomy" id="41844"/>
    <lineage>
        <taxon>Eukaryota</taxon>
        <taxon>Viridiplantae</taxon>
        <taxon>Streptophyta</taxon>
        <taxon>Embryophyta</taxon>
        <taxon>Marchantiophyta</taxon>
        <taxon>Marchantiopsida</taxon>
        <taxon>Marchantiidae</taxon>
        <taxon>Marchantiales</taxon>
        <taxon>Ricciaceae</taxon>
        <taxon>Riccia</taxon>
    </lineage>
</organism>